<evidence type="ECO:0000313" key="19">
    <source>
        <dbReference type="Proteomes" id="UP000694428"/>
    </source>
</evidence>
<dbReference type="PANTHER" id="PTHR10989:SF17">
    <property type="entry name" value="ANDROGEN-DEPENDENT TFPI-REGULATING PROTEIN"/>
    <property type="match status" value="1"/>
</dbReference>
<dbReference type="Pfam" id="PF04750">
    <property type="entry name" value="Far-17a_AIG1"/>
    <property type="match status" value="1"/>
</dbReference>
<evidence type="ECO:0000256" key="16">
    <source>
        <dbReference type="ARBA" id="ARBA00049428"/>
    </source>
</evidence>
<comment type="catalytic activity">
    <reaction evidence="1">
        <text>9-(9Z-hexadecenoyloxy)-octadecanoate + H2O = (9Z)-hexadecenoate + 9-hydroxy-octadecanoate + H(+)</text>
        <dbReference type="Rhea" id="RHEA:52068"/>
        <dbReference type="ChEBI" id="CHEBI:15377"/>
        <dbReference type="ChEBI" id="CHEBI:15378"/>
        <dbReference type="ChEBI" id="CHEBI:32372"/>
        <dbReference type="ChEBI" id="CHEBI:136286"/>
        <dbReference type="ChEBI" id="CHEBI:136309"/>
    </reaction>
    <physiologicalReaction direction="left-to-right" evidence="1">
        <dbReference type="Rhea" id="RHEA:52069"/>
    </physiologicalReaction>
</comment>
<sequence length="207" mass="24153">FSEKTERKDILDVPVSLTYWHQYFLLFCFTKVFFSSMTPIIDGRGLAVSVQIIPSLFVSISFWILYTYNRELVYPKSLDGVIPSWLNHTMHTAVLPLALLEILATPHRYPAKKKGLFLLGCASFLYVSWVLWIYFVTGEWVYPLFASFSPAGLGAFFISSLAIIVCFYNFGEFLNRMIWGQSNIFFLFYFYPYEKKKKKNSYNHQGK</sequence>
<evidence type="ECO:0000256" key="13">
    <source>
        <dbReference type="ARBA" id="ARBA00049221"/>
    </source>
</evidence>
<evidence type="ECO:0000256" key="12">
    <source>
        <dbReference type="ARBA" id="ARBA00048800"/>
    </source>
</evidence>
<comment type="catalytic activity">
    <reaction evidence="14">
        <text>13-(9Z-octadecenoyloxy)-octadecanoate + H2O = 13-hydroxy-octadecanoate + (9Z)-octadecenoate + H(+)</text>
        <dbReference type="Rhea" id="RHEA:52064"/>
        <dbReference type="ChEBI" id="CHEBI:15377"/>
        <dbReference type="ChEBI" id="CHEBI:15378"/>
        <dbReference type="ChEBI" id="CHEBI:30823"/>
        <dbReference type="ChEBI" id="CHEBI:136303"/>
        <dbReference type="ChEBI" id="CHEBI:136304"/>
    </reaction>
    <physiologicalReaction direction="left-to-right" evidence="14">
        <dbReference type="Rhea" id="RHEA:52065"/>
    </physiologicalReaction>
</comment>
<evidence type="ECO:0000313" key="18">
    <source>
        <dbReference type="Ensembl" id="ENSPSTP00000015663.1"/>
    </source>
</evidence>
<comment type="catalytic activity">
    <reaction evidence="16">
        <text>12-(9Z-hexadecenoyloxy)-octadecanoate + H2O = 12-hydroxyoctadecanoate + (9Z)-hexadecenoate + H(+)</text>
        <dbReference type="Rhea" id="RHEA:52072"/>
        <dbReference type="ChEBI" id="CHEBI:15377"/>
        <dbReference type="ChEBI" id="CHEBI:15378"/>
        <dbReference type="ChEBI" id="CHEBI:32372"/>
        <dbReference type="ChEBI" id="CHEBI:84201"/>
        <dbReference type="ChEBI" id="CHEBI:136312"/>
    </reaction>
    <physiologicalReaction direction="left-to-right" evidence="16">
        <dbReference type="Rhea" id="RHEA:52073"/>
    </physiologicalReaction>
</comment>
<evidence type="ECO:0000256" key="1">
    <source>
        <dbReference type="ARBA" id="ARBA00000923"/>
    </source>
</evidence>
<keyword evidence="5 17" id="KW-1133">Transmembrane helix</keyword>
<feature type="transmembrane region" description="Helical" evidence="17">
    <location>
        <begin position="17"/>
        <end position="34"/>
    </location>
</feature>
<keyword evidence="19" id="KW-1185">Reference proteome</keyword>
<comment type="catalytic activity">
    <reaction evidence="12">
        <text>9-(9Z-octadecenoyloxy)-octadecanoate + H2O = 9-hydroxy-octadecanoate + (9Z)-octadecenoate + H(+)</text>
        <dbReference type="Rhea" id="RHEA:52048"/>
        <dbReference type="ChEBI" id="CHEBI:15377"/>
        <dbReference type="ChEBI" id="CHEBI:15378"/>
        <dbReference type="ChEBI" id="CHEBI:30823"/>
        <dbReference type="ChEBI" id="CHEBI:136282"/>
        <dbReference type="ChEBI" id="CHEBI:136286"/>
    </reaction>
    <physiologicalReaction direction="left-to-right" evidence="12">
        <dbReference type="Rhea" id="RHEA:52049"/>
    </physiologicalReaction>
</comment>
<dbReference type="PANTHER" id="PTHR10989">
    <property type="entry name" value="ANDROGEN-INDUCED PROTEIN 1-RELATED"/>
    <property type="match status" value="1"/>
</dbReference>
<dbReference type="Proteomes" id="UP000694428">
    <property type="component" value="Unplaced"/>
</dbReference>
<evidence type="ECO:0000256" key="7">
    <source>
        <dbReference type="ARBA" id="ARBA00047368"/>
    </source>
</evidence>
<feature type="transmembrane region" description="Helical" evidence="17">
    <location>
        <begin position="85"/>
        <end position="104"/>
    </location>
</feature>
<dbReference type="AlphaFoldDB" id="A0A8C9FMZ5"/>
<accession>A0A8C9FMZ5</accession>
<reference evidence="18" key="2">
    <citation type="submission" date="2025-09" db="UniProtKB">
        <authorList>
            <consortium name="Ensembl"/>
        </authorList>
    </citation>
    <scope>IDENTIFICATION</scope>
</reference>
<keyword evidence="4 17" id="KW-0812">Transmembrane</keyword>
<keyword evidence="6 17" id="KW-0472">Membrane</keyword>
<dbReference type="GO" id="GO:0012505">
    <property type="term" value="C:endomembrane system"/>
    <property type="evidence" value="ECO:0007669"/>
    <property type="project" value="UniProtKB-SubCell"/>
</dbReference>
<comment type="catalytic activity">
    <reaction evidence="13">
        <text>9-octadecanoyloxy-octadecanoate + H2O = 9-hydroxy-octadecanoate + octadecanoate + H(+)</text>
        <dbReference type="Rhea" id="RHEA:52096"/>
        <dbReference type="ChEBI" id="CHEBI:15377"/>
        <dbReference type="ChEBI" id="CHEBI:15378"/>
        <dbReference type="ChEBI" id="CHEBI:25629"/>
        <dbReference type="ChEBI" id="CHEBI:136286"/>
        <dbReference type="ChEBI" id="CHEBI:136373"/>
    </reaction>
    <physiologicalReaction direction="left-to-right" evidence="13">
        <dbReference type="Rhea" id="RHEA:52097"/>
    </physiologicalReaction>
</comment>
<comment type="catalytic activity">
    <reaction evidence="7">
        <text>12-hexadecanoyloxy-octadecanoate + H2O = 12-hydroxyoctadecanoate + hexadecanoate + H(+)</text>
        <dbReference type="Rhea" id="RHEA:52056"/>
        <dbReference type="ChEBI" id="CHEBI:7896"/>
        <dbReference type="ChEBI" id="CHEBI:15377"/>
        <dbReference type="ChEBI" id="CHEBI:15378"/>
        <dbReference type="ChEBI" id="CHEBI:83677"/>
        <dbReference type="ChEBI" id="CHEBI:84201"/>
    </reaction>
    <physiologicalReaction direction="left-to-right" evidence="7">
        <dbReference type="Rhea" id="RHEA:52057"/>
    </physiologicalReaction>
</comment>
<evidence type="ECO:0000256" key="3">
    <source>
        <dbReference type="ARBA" id="ARBA00009300"/>
    </source>
</evidence>
<feature type="transmembrane region" description="Helical" evidence="17">
    <location>
        <begin position="148"/>
        <end position="170"/>
    </location>
</feature>
<dbReference type="InterPro" id="IPR006838">
    <property type="entry name" value="ADTRP_AIG1"/>
</dbReference>
<dbReference type="Ensembl" id="ENSPSTT00000016424.1">
    <property type="protein sequence ID" value="ENSPSTP00000015663.1"/>
    <property type="gene ID" value="ENSPSTG00000011109.1"/>
</dbReference>
<name>A0A8C9FMZ5_PAVCR</name>
<evidence type="ECO:0000256" key="9">
    <source>
        <dbReference type="ARBA" id="ARBA00047863"/>
    </source>
</evidence>
<feature type="transmembrane region" description="Helical" evidence="17">
    <location>
        <begin position="116"/>
        <end position="136"/>
    </location>
</feature>
<evidence type="ECO:0000256" key="14">
    <source>
        <dbReference type="ARBA" id="ARBA00049296"/>
    </source>
</evidence>
<dbReference type="GO" id="GO:0016020">
    <property type="term" value="C:membrane"/>
    <property type="evidence" value="ECO:0007669"/>
    <property type="project" value="InterPro"/>
</dbReference>
<organism evidence="18 19">
    <name type="scientific">Pavo cristatus</name>
    <name type="common">Indian peafowl</name>
    <name type="synonym">Blue peafowl</name>
    <dbReference type="NCBI Taxonomy" id="9049"/>
    <lineage>
        <taxon>Eukaryota</taxon>
        <taxon>Metazoa</taxon>
        <taxon>Chordata</taxon>
        <taxon>Craniata</taxon>
        <taxon>Vertebrata</taxon>
        <taxon>Euteleostomi</taxon>
        <taxon>Archelosauria</taxon>
        <taxon>Archosauria</taxon>
        <taxon>Dinosauria</taxon>
        <taxon>Saurischia</taxon>
        <taxon>Theropoda</taxon>
        <taxon>Coelurosauria</taxon>
        <taxon>Aves</taxon>
        <taxon>Neognathae</taxon>
        <taxon>Galloanserae</taxon>
        <taxon>Galliformes</taxon>
        <taxon>Phasianidae</taxon>
        <taxon>Phasianinae</taxon>
        <taxon>Pavo</taxon>
    </lineage>
</organism>
<evidence type="ECO:0000256" key="6">
    <source>
        <dbReference type="ARBA" id="ARBA00023136"/>
    </source>
</evidence>
<evidence type="ECO:0000256" key="4">
    <source>
        <dbReference type="ARBA" id="ARBA00022692"/>
    </source>
</evidence>
<protein>
    <recommendedName>
        <fullName evidence="20">Androgen-dependent TFPI-regulating protein</fullName>
    </recommendedName>
</protein>
<comment type="catalytic activity">
    <reaction evidence="9">
        <text>9-hexadecanoyloxy-octadecanoate + H2O = 9-hydroxy-octadecanoate + hexadecanoate + H(+)</text>
        <dbReference type="Rhea" id="RHEA:52052"/>
        <dbReference type="ChEBI" id="CHEBI:7896"/>
        <dbReference type="ChEBI" id="CHEBI:15377"/>
        <dbReference type="ChEBI" id="CHEBI:15378"/>
        <dbReference type="ChEBI" id="CHEBI:83670"/>
        <dbReference type="ChEBI" id="CHEBI:136286"/>
    </reaction>
    <physiologicalReaction direction="left-to-right" evidence="9">
        <dbReference type="Rhea" id="RHEA:52053"/>
    </physiologicalReaction>
</comment>
<comment type="subcellular location">
    <subcellularLocation>
        <location evidence="2">Endomembrane system</location>
        <topology evidence="2">Multi-pass membrane protein</topology>
    </subcellularLocation>
</comment>
<comment type="similarity">
    <text evidence="3">Belongs to the AIG1 family.</text>
</comment>
<comment type="catalytic activity">
    <reaction evidence="11">
        <text>12-(9Z-octadecenoyloxy)-octadecanoate + H2O = 12-hydroxyoctadecanoate + (9Z)-octadecenoate + H(+)</text>
        <dbReference type="Rhea" id="RHEA:52060"/>
        <dbReference type="ChEBI" id="CHEBI:15377"/>
        <dbReference type="ChEBI" id="CHEBI:15378"/>
        <dbReference type="ChEBI" id="CHEBI:30823"/>
        <dbReference type="ChEBI" id="CHEBI:84201"/>
        <dbReference type="ChEBI" id="CHEBI:136302"/>
    </reaction>
    <physiologicalReaction direction="left-to-right" evidence="11">
        <dbReference type="Rhea" id="RHEA:52061"/>
    </physiologicalReaction>
</comment>
<evidence type="ECO:0000256" key="17">
    <source>
        <dbReference type="SAM" id="Phobius"/>
    </source>
</evidence>
<comment type="catalytic activity">
    <reaction evidence="15">
        <text>13-(9Z-hexadecenoyloxy)-octadecanoate + H2O = 13-hydroxy-octadecanoate + (9Z)-hexadecenoate + H(+)</text>
        <dbReference type="Rhea" id="RHEA:52076"/>
        <dbReference type="ChEBI" id="CHEBI:15377"/>
        <dbReference type="ChEBI" id="CHEBI:15378"/>
        <dbReference type="ChEBI" id="CHEBI:32372"/>
        <dbReference type="ChEBI" id="CHEBI:136304"/>
        <dbReference type="ChEBI" id="CHEBI:136315"/>
    </reaction>
    <physiologicalReaction direction="left-to-right" evidence="15">
        <dbReference type="Rhea" id="RHEA:52077"/>
    </physiologicalReaction>
</comment>
<evidence type="ECO:0000256" key="11">
    <source>
        <dbReference type="ARBA" id="ARBA00048701"/>
    </source>
</evidence>
<reference evidence="18" key="1">
    <citation type="submission" date="2025-08" db="UniProtKB">
        <authorList>
            <consortium name="Ensembl"/>
        </authorList>
    </citation>
    <scope>IDENTIFICATION</scope>
</reference>
<evidence type="ECO:0000256" key="2">
    <source>
        <dbReference type="ARBA" id="ARBA00004127"/>
    </source>
</evidence>
<evidence type="ECO:0000256" key="8">
    <source>
        <dbReference type="ARBA" id="ARBA00047427"/>
    </source>
</evidence>
<comment type="catalytic activity">
    <reaction evidence="8">
        <text>13-octadecanoyloxy-octadecanoate + H2O = 13-hydroxy-octadecanoate + octadecanoate + H(+)</text>
        <dbReference type="Rhea" id="RHEA:52084"/>
        <dbReference type="ChEBI" id="CHEBI:15377"/>
        <dbReference type="ChEBI" id="CHEBI:15378"/>
        <dbReference type="ChEBI" id="CHEBI:25629"/>
        <dbReference type="ChEBI" id="CHEBI:136304"/>
        <dbReference type="ChEBI" id="CHEBI:136335"/>
    </reaction>
    <physiologicalReaction direction="left-to-right" evidence="8">
        <dbReference type="Rhea" id="RHEA:52085"/>
    </physiologicalReaction>
</comment>
<comment type="catalytic activity">
    <reaction evidence="10">
        <text>12-octadecanoyloxy-octadecanoate + H2O = 12-hydroxyoctadecanoate + octadecanoate + H(+)</text>
        <dbReference type="Rhea" id="RHEA:52080"/>
        <dbReference type="ChEBI" id="CHEBI:15377"/>
        <dbReference type="ChEBI" id="CHEBI:15378"/>
        <dbReference type="ChEBI" id="CHEBI:25629"/>
        <dbReference type="ChEBI" id="CHEBI:84201"/>
        <dbReference type="ChEBI" id="CHEBI:136330"/>
    </reaction>
    <physiologicalReaction direction="left-to-right" evidence="10">
        <dbReference type="Rhea" id="RHEA:52081"/>
    </physiologicalReaction>
</comment>
<evidence type="ECO:0008006" key="20">
    <source>
        <dbReference type="Google" id="ProtNLM"/>
    </source>
</evidence>
<evidence type="ECO:0000256" key="5">
    <source>
        <dbReference type="ARBA" id="ARBA00022989"/>
    </source>
</evidence>
<feature type="transmembrane region" description="Helical" evidence="17">
    <location>
        <begin position="46"/>
        <end position="65"/>
    </location>
</feature>
<evidence type="ECO:0000256" key="15">
    <source>
        <dbReference type="ARBA" id="ARBA00049322"/>
    </source>
</evidence>
<evidence type="ECO:0000256" key="10">
    <source>
        <dbReference type="ARBA" id="ARBA00048680"/>
    </source>
</evidence>
<proteinExistence type="inferred from homology"/>